<dbReference type="HAMAP" id="MF_01401">
    <property type="entry name" value="MsrA"/>
    <property type="match status" value="1"/>
</dbReference>
<feature type="active site" evidence="4">
    <location>
        <position position="18"/>
    </location>
</feature>
<sequence length="186" mass="21620">MLEPVPSTTLKATFSGGCFWCMEPAFEKIDGTYNVLSGYTGDSKETAEYYKVGSGKTQHRESIEMDYDPAKVTYDHLVEVYFWQIDPTDGDGQFADRGYQYSPAIYYHTEEQRKIAEDYIRMLEDSHKFDKPIAVEVLPAMPFYSAEIYHQDFYKKNPTEYNRYKKGSGRVDYIEKTWPEGHPDGM</sequence>
<comment type="catalytic activity">
    <reaction evidence="3 4">
        <text>[thioredoxin]-disulfide + L-methionine + H2O = L-methionine (S)-S-oxide + [thioredoxin]-dithiol</text>
        <dbReference type="Rhea" id="RHEA:19993"/>
        <dbReference type="Rhea" id="RHEA-COMP:10698"/>
        <dbReference type="Rhea" id="RHEA-COMP:10700"/>
        <dbReference type="ChEBI" id="CHEBI:15377"/>
        <dbReference type="ChEBI" id="CHEBI:29950"/>
        <dbReference type="ChEBI" id="CHEBI:50058"/>
        <dbReference type="ChEBI" id="CHEBI:57844"/>
        <dbReference type="ChEBI" id="CHEBI:58772"/>
        <dbReference type="EC" id="1.8.4.11"/>
    </reaction>
</comment>
<evidence type="ECO:0000256" key="2">
    <source>
        <dbReference type="ARBA" id="ARBA00047806"/>
    </source>
</evidence>
<accession>A0A2H0N5V0</accession>
<comment type="caution">
    <text evidence="6">The sequence shown here is derived from an EMBL/GenBank/DDBJ whole genome shotgun (WGS) entry which is preliminary data.</text>
</comment>
<dbReference type="NCBIfam" id="TIGR00401">
    <property type="entry name" value="msrA"/>
    <property type="match status" value="1"/>
</dbReference>
<feature type="domain" description="Peptide methionine sulphoxide reductase MsrA" evidence="5">
    <location>
        <begin position="11"/>
        <end position="162"/>
    </location>
</feature>
<protein>
    <recommendedName>
        <fullName evidence="4">Peptide methionine sulfoxide reductase MsrA</fullName>
        <shortName evidence="4">Protein-methionine-S-oxide reductase</shortName>
        <ecNumber evidence="4">1.8.4.11</ecNumber>
    </recommendedName>
    <alternativeName>
        <fullName evidence="4">Peptide-methionine (S)-S-oxide reductase</fullName>
        <shortName evidence="4">Peptide Met(O) reductase</shortName>
    </alternativeName>
</protein>
<evidence type="ECO:0000313" key="6">
    <source>
        <dbReference type="EMBL" id="PIR04274.1"/>
    </source>
</evidence>
<evidence type="ECO:0000256" key="1">
    <source>
        <dbReference type="ARBA" id="ARBA00023002"/>
    </source>
</evidence>
<evidence type="ECO:0000256" key="3">
    <source>
        <dbReference type="ARBA" id="ARBA00048782"/>
    </source>
</evidence>
<comment type="catalytic activity">
    <reaction evidence="2 4">
        <text>L-methionyl-[protein] + [thioredoxin]-disulfide + H2O = L-methionyl-(S)-S-oxide-[protein] + [thioredoxin]-dithiol</text>
        <dbReference type="Rhea" id="RHEA:14217"/>
        <dbReference type="Rhea" id="RHEA-COMP:10698"/>
        <dbReference type="Rhea" id="RHEA-COMP:10700"/>
        <dbReference type="Rhea" id="RHEA-COMP:12313"/>
        <dbReference type="Rhea" id="RHEA-COMP:12315"/>
        <dbReference type="ChEBI" id="CHEBI:15377"/>
        <dbReference type="ChEBI" id="CHEBI:16044"/>
        <dbReference type="ChEBI" id="CHEBI:29950"/>
        <dbReference type="ChEBI" id="CHEBI:44120"/>
        <dbReference type="ChEBI" id="CHEBI:50058"/>
        <dbReference type="EC" id="1.8.4.11"/>
    </reaction>
</comment>
<dbReference type="InterPro" id="IPR036509">
    <property type="entry name" value="Met_Sox_Rdtase_MsrA_sf"/>
</dbReference>
<dbReference type="GO" id="GO:0033744">
    <property type="term" value="F:L-methionine:thioredoxin-disulfide S-oxidoreductase activity"/>
    <property type="evidence" value="ECO:0007669"/>
    <property type="project" value="RHEA"/>
</dbReference>
<dbReference type="SUPFAM" id="SSF55068">
    <property type="entry name" value="Peptide methionine sulfoxide reductase"/>
    <property type="match status" value="1"/>
</dbReference>
<comment type="similarity">
    <text evidence="4">Belongs to the MsrA Met sulfoxide reductase family.</text>
</comment>
<dbReference type="GO" id="GO:0008113">
    <property type="term" value="F:peptide-methionine (S)-S-oxide reductase activity"/>
    <property type="evidence" value="ECO:0007669"/>
    <property type="project" value="UniProtKB-UniRule"/>
</dbReference>
<evidence type="ECO:0000259" key="5">
    <source>
        <dbReference type="Pfam" id="PF01625"/>
    </source>
</evidence>
<dbReference type="AlphaFoldDB" id="A0A2H0N5V0"/>
<dbReference type="InterPro" id="IPR002569">
    <property type="entry name" value="Met_Sox_Rdtase_MsrA_dom"/>
</dbReference>
<dbReference type="EC" id="1.8.4.11" evidence="4"/>
<dbReference type="Pfam" id="PF01625">
    <property type="entry name" value="PMSR"/>
    <property type="match status" value="1"/>
</dbReference>
<dbReference type="Gene3D" id="3.30.1060.10">
    <property type="entry name" value="Peptide methionine sulphoxide reductase MsrA"/>
    <property type="match status" value="1"/>
</dbReference>
<comment type="function">
    <text evidence="4">Has an important function as a repair enzyme for proteins that have been inactivated by oxidation. Catalyzes the reversible oxidation-reduction of methionine sulfoxide in proteins to methionine.</text>
</comment>
<dbReference type="EMBL" id="PCWN01000007">
    <property type="protein sequence ID" value="PIR04274.1"/>
    <property type="molecule type" value="Genomic_DNA"/>
</dbReference>
<dbReference type="PANTHER" id="PTHR43774:SF1">
    <property type="entry name" value="PEPTIDE METHIONINE SULFOXIDE REDUCTASE MSRA 2"/>
    <property type="match status" value="1"/>
</dbReference>
<evidence type="ECO:0000256" key="4">
    <source>
        <dbReference type="HAMAP-Rule" id="MF_01401"/>
    </source>
</evidence>
<name>A0A2H0N5V0_9BACT</name>
<dbReference type="PANTHER" id="PTHR43774">
    <property type="entry name" value="PEPTIDE METHIONINE SULFOXIDE REDUCTASE"/>
    <property type="match status" value="1"/>
</dbReference>
<dbReference type="Proteomes" id="UP000229600">
    <property type="component" value="Unassembled WGS sequence"/>
</dbReference>
<reference evidence="6 7" key="1">
    <citation type="submission" date="2017-09" db="EMBL/GenBank/DDBJ databases">
        <title>Depth-based differentiation of microbial function through sediment-hosted aquifers and enrichment of novel symbionts in the deep terrestrial subsurface.</title>
        <authorList>
            <person name="Probst A.J."/>
            <person name="Ladd B."/>
            <person name="Jarett J.K."/>
            <person name="Geller-Mcgrath D.E."/>
            <person name="Sieber C.M."/>
            <person name="Emerson J.B."/>
            <person name="Anantharaman K."/>
            <person name="Thomas B.C."/>
            <person name="Malmstrom R."/>
            <person name="Stieglmeier M."/>
            <person name="Klingl A."/>
            <person name="Woyke T."/>
            <person name="Ryan C.M."/>
            <person name="Banfield J.F."/>
        </authorList>
    </citation>
    <scope>NUCLEOTIDE SEQUENCE [LARGE SCALE GENOMIC DNA]</scope>
    <source>
        <strain evidence="6">CG11_big_fil_rev_8_21_14_0_20_39_34</strain>
    </source>
</reference>
<organism evidence="6 7">
    <name type="scientific">Candidatus Magasanikbacteria bacterium CG11_big_fil_rev_8_21_14_0_20_39_34</name>
    <dbReference type="NCBI Taxonomy" id="1974653"/>
    <lineage>
        <taxon>Bacteria</taxon>
        <taxon>Candidatus Magasanikiibacteriota</taxon>
    </lineage>
</organism>
<gene>
    <name evidence="4 6" type="primary">msrA</name>
    <name evidence="6" type="ORF">COV59_03440</name>
</gene>
<keyword evidence="1 4" id="KW-0560">Oxidoreductase</keyword>
<proteinExistence type="inferred from homology"/>
<evidence type="ECO:0000313" key="7">
    <source>
        <dbReference type="Proteomes" id="UP000229600"/>
    </source>
</evidence>